<protein>
    <submittedName>
        <fullName evidence="8 9">Trypsin-1-like</fullName>
    </submittedName>
</protein>
<keyword evidence="1 5" id="KW-0645">Protease</keyword>
<dbReference type="Proteomes" id="UP000079169">
    <property type="component" value="Unplaced"/>
</dbReference>
<dbReference type="CDD" id="cd00190">
    <property type="entry name" value="Tryp_SPc"/>
    <property type="match status" value="1"/>
</dbReference>
<evidence type="ECO:0000313" key="9">
    <source>
        <dbReference type="RefSeq" id="XP_026684335.1"/>
    </source>
</evidence>
<dbReference type="PaxDb" id="121845-A0A3Q0J789"/>
<dbReference type="SUPFAM" id="SSF50494">
    <property type="entry name" value="Trypsin-like serine proteases"/>
    <property type="match status" value="1"/>
</dbReference>
<dbReference type="RefSeq" id="XP_026684334.1">
    <property type="nucleotide sequence ID" value="XM_026828533.1"/>
</dbReference>
<reference evidence="8 9" key="1">
    <citation type="submission" date="2025-04" db="UniProtKB">
        <authorList>
            <consortium name="RefSeq"/>
        </authorList>
    </citation>
    <scope>IDENTIFICATION</scope>
</reference>
<keyword evidence="4" id="KW-1015">Disulfide bond</keyword>
<dbReference type="FunFam" id="2.40.10.10:FF:000003">
    <property type="entry name" value="Transmembrane serine protease 3"/>
    <property type="match status" value="1"/>
</dbReference>
<dbReference type="InterPro" id="IPR001254">
    <property type="entry name" value="Trypsin_dom"/>
</dbReference>
<dbReference type="PROSITE" id="PS00135">
    <property type="entry name" value="TRYPSIN_SER"/>
    <property type="match status" value="1"/>
</dbReference>
<dbReference type="InterPro" id="IPR018114">
    <property type="entry name" value="TRYPSIN_HIS"/>
</dbReference>
<evidence type="ECO:0000256" key="5">
    <source>
        <dbReference type="RuleBase" id="RU363034"/>
    </source>
</evidence>
<dbReference type="InterPro" id="IPR043504">
    <property type="entry name" value="Peptidase_S1_PA_chymotrypsin"/>
</dbReference>
<keyword evidence="3 5" id="KW-0720">Serine protease</keyword>
<dbReference type="PRINTS" id="PR00722">
    <property type="entry name" value="CHYMOTRYPSIN"/>
</dbReference>
<evidence type="ECO:0000256" key="3">
    <source>
        <dbReference type="ARBA" id="ARBA00022825"/>
    </source>
</evidence>
<dbReference type="PROSITE" id="PS50240">
    <property type="entry name" value="TRYPSIN_DOM"/>
    <property type="match status" value="1"/>
</dbReference>
<dbReference type="RefSeq" id="XP_026684335.1">
    <property type="nucleotide sequence ID" value="XM_026828534.1"/>
</dbReference>
<name>A0A3Q0J789_DIACI</name>
<gene>
    <name evidence="8 9" type="primary">LOC103516017</name>
</gene>
<evidence type="ECO:0000256" key="4">
    <source>
        <dbReference type="ARBA" id="ARBA00023157"/>
    </source>
</evidence>
<accession>A0A3Q0J789</accession>
<dbReference type="GeneID" id="103516017"/>
<dbReference type="PANTHER" id="PTHR24252:SF10">
    <property type="entry name" value="SERINE PROTEASE 56"/>
    <property type="match status" value="1"/>
</dbReference>
<evidence type="ECO:0000256" key="2">
    <source>
        <dbReference type="ARBA" id="ARBA00022801"/>
    </source>
</evidence>
<dbReference type="Gene3D" id="2.40.10.10">
    <property type="entry name" value="Trypsin-like serine proteases"/>
    <property type="match status" value="1"/>
</dbReference>
<keyword evidence="2 5" id="KW-0378">Hydrolase</keyword>
<evidence type="ECO:0000259" key="6">
    <source>
        <dbReference type="PROSITE" id="PS50240"/>
    </source>
</evidence>
<dbReference type="AlphaFoldDB" id="A0A3Q0J789"/>
<dbReference type="SMART" id="SM00020">
    <property type="entry name" value="Tryp_SPc"/>
    <property type="match status" value="1"/>
</dbReference>
<evidence type="ECO:0000313" key="8">
    <source>
        <dbReference type="RefSeq" id="XP_026684334.1"/>
    </source>
</evidence>
<dbReference type="InterPro" id="IPR001314">
    <property type="entry name" value="Peptidase_S1A"/>
</dbReference>
<dbReference type="InterPro" id="IPR009003">
    <property type="entry name" value="Peptidase_S1_PA"/>
</dbReference>
<dbReference type="PROSITE" id="PS00134">
    <property type="entry name" value="TRYPSIN_HIS"/>
    <property type="match status" value="1"/>
</dbReference>
<feature type="domain" description="Peptidase S1" evidence="6">
    <location>
        <begin position="76"/>
        <end position="318"/>
    </location>
</feature>
<evidence type="ECO:0000256" key="1">
    <source>
        <dbReference type="ARBA" id="ARBA00022670"/>
    </source>
</evidence>
<keyword evidence="7" id="KW-1185">Reference proteome</keyword>
<dbReference type="STRING" id="121845.A0A3Q0J789"/>
<dbReference type="KEGG" id="dci:103516017"/>
<dbReference type="GO" id="GO:0004252">
    <property type="term" value="F:serine-type endopeptidase activity"/>
    <property type="evidence" value="ECO:0007669"/>
    <property type="project" value="InterPro"/>
</dbReference>
<organism evidence="7 8">
    <name type="scientific">Diaphorina citri</name>
    <name type="common">Asian citrus psyllid</name>
    <dbReference type="NCBI Taxonomy" id="121845"/>
    <lineage>
        <taxon>Eukaryota</taxon>
        <taxon>Metazoa</taxon>
        <taxon>Ecdysozoa</taxon>
        <taxon>Arthropoda</taxon>
        <taxon>Hexapoda</taxon>
        <taxon>Insecta</taxon>
        <taxon>Pterygota</taxon>
        <taxon>Neoptera</taxon>
        <taxon>Paraneoptera</taxon>
        <taxon>Hemiptera</taxon>
        <taxon>Sternorrhyncha</taxon>
        <taxon>Psylloidea</taxon>
        <taxon>Psyllidae</taxon>
        <taxon>Diaphorininae</taxon>
        <taxon>Diaphorina</taxon>
    </lineage>
</organism>
<dbReference type="Pfam" id="PF00089">
    <property type="entry name" value="Trypsin"/>
    <property type="match status" value="1"/>
</dbReference>
<evidence type="ECO:0000313" key="7">
    <source>
        <dbReference type="Proteomes" id="UP000079169"/>
    </source>
</evidence>
<dbReference type="OrthoDB" id="5979691at2759"/>
<proteinExistence type="predicted"/>
<dbReference type="InterPro" id="IPR033116">
    <property type="entry name" value="TRYPSIN_SER"/>
</dbReference>
<dbReference type="PANTHER" id="PTHR24252">
    <property type="entry name" value="ACROSIN-RELATED"/>
    <property type="match status" value="1"/>
</dbReference>
<sequence length="323" mass="35392">MFFNPTFVFLCSSILLNNEIEGMSLNSITHDRVKRNGFPKFSTGFELHDLFTHRRAMTCGSRVVNHEPQRAANVKIVGGTSTPYGAYPWQVEIQVRSSTGQGEHQCGGAIISDTVILTAAHCLQGISKSKLRIIVGKHNLNGVDKFEKTFKVEKAVLHHRFRKEGTHSNDIAVVKIRGNIEFNQYVQPICIPDRDNAAASDWCVVTGWGAQNAESIDDISNTLRAATVKVIDQNTCRSSAVYGNSNQNILDSMLCAGYLNGGIDACGGDSGGPLACKIGGRFVLSGVVSWGDGCAKKNKPGVYTRVSYYTKWINDRIQMLQET</sequence>
<dbReference type="GO" id="GO:0006508">
    <property type="term" value="P:proteolysis"/>
    <property type="evidence" value="ECO:0007669"/>
    <property type="project" value="UniProtKB-KW"/>
</dbReference>